<name>A0ABR8YQA3_9CLOT</name>
<dbReference type="SUPFAM" id="SSF56601">
    <property type="entry name" value="beta-lactamase/transpeptidase-like"/>
    <property type="match status" value="1"/>
</dbReference>
<dbReference type="RefSeq" id="WP_191739369.1">
    <property type="nucleotide sequence ID" value="NZ_JACSQB010000037.1"/>
</dbReference>
<gene>
    <name evidence="4" type="ORF">H9637_04980</name>
</gene>
<reference evidence="4 5" key="1">
    <citation type="submission" date="2020-08" db="EMBL/GenBank/DDBJ databases">
        <title>A Genomic Blueprint of the Chicken Gut Microbiome.</title>
        <authorList>
            <person name="Gilroy R."/>
            <person name="Ravi A."/>
            <person name="Getino M."/>
            <person name="Pursley I."/>
            <person name="Horton D.L."/>
            <person name="Alikhan N.-F."/>
            <person name="Baker D."/>
            <person name="Gharbi K."/>
            <person name="Hall N."/>
            <person name="Watson M."/>
            <person name="Adriaenssens E.M."/>
            <person name="Foster-Nyarko E."/>
            <person name="Jarju S."/>
            <person name="Secka A."/>
            <person name="Antonio M."/>
            <person name="Oren A."/>
            <person name="Chaudhuri R."/>
            <person name="La Ragione R.M."/>
            <person name="Hildebrand F."/>
            <person name="Pallen M.J."/>
        </authorList>
    </citation>
    <scope>NUCLEOTIDE SEQUENCE [LARGE SCALE GENOMIC DNA]</scope>
    <source>
        <strain evidence="4 5">N37</strain>
    </source>
</reference>
<dbReference type="Gene3D" id="3.40.710.10">
    <property type="entry name" value="DD-peptidase/beta-lactamase superfamily"/>
    <property type="match status" value="1"/>
</dbReference>
<proteinExistence type="predicted"/>
<evidence type="ECO:0000313" key="5">
    <source>
        <dbReference type="Proteomes" id="UP000627166"/>
    </source>
</evidence>
<organism evidence="4 5">
    <name type="scientific">Clostridium faecium</name>
    <dbReference type="NCBI Taxonomy" id="2762223"/>
    <lineage>
        <taxon>Bacteria</taxon>
        <taxon>Bacillati</taxon>
        <taxon>Bacillota</taxon>
        <taxon>Clostridia</taxon>
        <taxon>Eubacteriales</taxon>
        <taxon>Clostridiaceae</taxon>
        <taxon>Clostridium</taxon>
    </lineage>
</organism>
<comment type="subcellular location">
    <subcellularLocation>
        <location evidence="1">Membrane</location>
    </subcellularLocation>
</comment>
<evidence type="ECO:0000256" key="1">
    <source>
        <dbReference type="ARBA" id="ARBA00004370"/>
    </source>
</evidence>
<keyword evidence="5" id="KW-1185">Reference proteome</keyword>
<dbReference type="Proteomes" id="UP000627166">
    <property type="component" value="Unassembled WGS sequence"/>
</dbReference>
<dbReference type="Pfam" id="PF00144">
    <property type="entry name" value="Beta-lactamase"/>
    <property type="match status" value="1"/>
</dbReference>
<keyword evidence="2" id="KW-0472">Membrane</keyword>
<accession>A0ABR8YQA3</accession>
<feature type="domain" description="Beta-lactamase-related" evidence="3">
    <location>
        <begin position="14"/>
        <end position="326"/>
    </location>
</feature>
<sequence>MNKQMLDKISINIDNYLKDIAEGEKFSGAILVSIKDEKVISRGYGMANYELDVLNTSKTKFRIGSVTKQFTAVAIMQLFEKGKLNLNDILDKYISDYPKGDKVTIHHLLTHTSGIFNYINIEGSVENTIRKKYSLEALINEFKYAPYDFEPGTKYSYSNSGYVLLGYIIEKISNKSYEEYLKENVFDKLSMIDTGYDDYYKVIKKRASGYELKGEEKRMINCEFIDMSIPHAAGALYSTVEDLYIWNKALIGGELISKESLKKIMDKHINVKENDYYGYGVHLISEKLGGKVRERVDHSGIIPGFLASNEVFLEEDVQIIMITNVPCEHFFKRTSKVRRIVFEEIDKRN</sequence>
<dbReference type="PANTHER" id="PTHR46825">
    <property type="entry name" value="D-ALANYL-D-ALANINE-CARBOXYPEPTIDASE/ENDOPEPTIDASE AMPH"/>
    <property type="match status" value="1"/>
</dbReference>
<dbReference type="PANTHER" id="PTHR46825:SF11">
    <property type="entry name" value="PENICILLIN-BINDING PROTEIN 4"/>
    <property type="match status" value="1"/>
</dbReference>
<dbReference type="InterPro" id="IPR012338">
    <property type="entry name" value="Beta-lactam/transpept-like"/>
</dbReference>
<dbReference type="EMBL" id="JACSQB010000037">
    <property type="protein sequence ID" value="MBD8046399.1"/>
    <property type="molecule type" value="Genomic_DNA"/>
</dbReference>
<dbReference type="InterPro" id="IPR050491">
    <property type="entry name" value="AmpC-like"/>
</dbReference>
<evidence type="ECO:0000256" key="2">
    <source>
        <dbReference type="ARBA" id="ARBA00023136"/>
    </source>
</evidence>
<protein>
    <submittedName>
        <fullName evidence="4">Beta-lactamase family protein</fullName>
    </submittedName>
</protein>
<evidence type="ECO:0000313" key="4">
    <source>
        <dbReference type="EMBL" id="MBD8046399.1"/>
    </source>
</evidence>
<evidence type="ECO:0000259" key="3">
    <source>
        <dbReference type="Pfam" id="PF00144"/>
    </source>
</evidence>
<dbReference type="InterPro" id="IPR001466">
    <property type="entry name" value="Beta-lactam-related"/>
</dbReference>
<comment type="caution">
    <text evidence="4">The sequence shown here is derived from an EMBL/GenBank/DDBJ whole genome shotgun (WGS) entry which is preliminary data.</text>
</comment>